<dbReference type="EMBL" id="QSPV01000007">
    <property type="protein sequence ID" value="RGJ93538.1"/>
    <property type="molecule type" value="Genomic_DNA"/>
</dbReference>
<dbReference type="Proteomes" id="UP000286114">
    <property type="component" value="Unassembled WGS sequence"/>
</dbReference>
<dbReference type="EMBL" id="WCUG01000007">
    <property type="protein sequence ID" value="KAB4170419.1"/>
    <property type="molecule type" value="Genomic_DNA"/>
</dbReference>
<dbReference type="EMBL" id="QSIF01000003">
    <property type="protein sequence ID" value="RHC75951.1"/>
    <property type="molecule type" value="Genomic_DNA"/>
</dbReference>
<evidence type="ECO:0000313" key="6">
    <source>
        <dbReference type="EMBL" id="KAB4170419.1"/>
    </source>
</evidence>
<evidence type="ECO:0000313" key="12">
    <source>
        <dbReference type="EMBL" id="KAB4251493.1"/>
    </source>
</evidence>
<evidence type="ECO:0000313" key="43">
    <source>
        <dbReference type="Proteomes" id="UP000466952"/>
    </source>
</evidence>
<evidence type="ECO:0000313" key="28">
    <source>
        <dbReference type="Proteomes" id="UP000283601"/>
    </source>
</evidence>
<dbReference type="EMBL" id="QRVP01000002">
    <property type="protein sequence ID" value="RGS56942.1"/>
    <property type="molecule type" value="Genomic_DNA"/>
</dbReference>
<evidence type="ECO:0000313" key="31">
    <source>
        <dbReference type="Proteomes" id="UP000284514"/>
    </source>
</evidence>
<evidence type="ECO:0000313" key="42">
    <source>
        <dbReference type="Proteomes" id="UP000462376"/>
    </source>
</evidence>
<evidence type="ECO:0000313" key="25">
    <source>
        <dbReference type="Proteomes" id="UP000260795"/>
    </source>
</evidence>
<evidence type="ECO:0000313" key="17">
    <source>
        <dbReference type="EMBL" id="RGS56942.1"/>
    </source>
</evidence>
<evidence type="ECO:0000313" key="38">
    <source>
        <dbReference type="Proteomes" id="UP000434462"/>
    </source>
</evidence>
<evidence type="ECO:0000313" key="10">
    <source>
        <dbReference type="EMBL" id="KAB4236177.1"/>
    </source>
</evidence>
<comment type="caution">
    <text evidence="13">The sequence shown here is derived from an EMBL/GenBank/DDBJ whole genome shotgun (WGS) entry which is preliminary data.</text>
</comment>
<dbReference type="EMBL" id="NFHS01000004">
    <property type="protein sequence ID" value="OUN55037.1"/>
    <property type="molecule type" value="Genomic_DNA"/>
</dbReference>
<dbReference type="Proteomes" id="UP000487989">
    <property type="component" value="Unassembled WGS sequence"/>
</dbReference>
<evidence type="ECO:0000313" key="16">
    <source>
        <dbReference type="EMBL" id="RGL17858.1"/>
    </source>
</evidence>
<dbReference type="EMBL" id="WCTY01000024">
    <property type="protein sequence ID" value="KAB4182582.1"/>
    <property type="molecule type" value="Genomic_DNA"/>
</dbReference>
<dbReference type="Proteomes" id="UP000466952">
    <property type="component" value="Unassembled WGS sequence"/>
</dbReference>
<evidence type="ECO:0000313" key="30">
    <source>
        <dbReference type="Proteomes" id="UP000283766"/>
    </source>
</evidence>
<keyword evidence="1" id="KW-0812">Transmembrane</keyword>
<evidence type="ECO:0000313" key="22">
    <source>
        <dbReference type="EMBL" id="RHE24141.1"/>
    </source>
</evidence>
<dbReference type="EMBL" id="WCUV01000014">
    <property type="protein sequence ID" value="KAB4088348.1"/>
    <property type="molecule type" value="Genomic_DNA"/>
</dbReference>
<evidence type="ECO:0000313" key="33">
    <source>
        <dbReference type="Proteomes" id="UP000285343"/>
    </source>
</evidence>
<evidence type="ECO:0000313" key="20">
    <source>
        <dbReference type="EMBL" id="RHB72781.1"/>
    </source>
</evidence>
<accession>A0A1Y3V799</accession>
<evidence type="ECO:0000313" key="39">
    <source>
        <dbReference type="Proteomes" id="UP000438773"/>
    </source>
</evidence>
<dbReference type="Proteomes" id="UP000434462">
    <property type="component" value="Unassembled WGS sequence"/>
</dbReference>
<dbReference type="Proteomes" id="UP000433928">
    <property type="component" value="Unassembled WGS sequence"/>
</dbReference>
<evidence type="ECO:0000313" key="19">
    <source>
        <dbReference type="EMBL" id="RGZ47857.1"/>
    </source>
</evidence>
<evidence type="ECO:0000313" key="32">
    <source>
        <dbReference type="Proteomes" id="UP000285283"/>
    </source>
</evidence>
<dbReference type="EMBL" id="WCUA01000022">
    <property type="protein sequence ID" value="KAB4182979.1"/>
    <property type="molecule type" value="Genomic_DNA"/>
</dbReference>
<evidence type="ECO:0000313" key="4">
    <source>
        <dbReference type="EMBL" id="KAB4115465.1"/>
    </source>
</evidence>
<reference evidence="13" key="2">
    <citation type="journal article" date="2018" name="BMC Genomics">
        <title>Whole genome sequencing and function prediction of 133 gut anaerobes isolated from chicken caecum in pure cultures.</title>
        <authorList>
            <person name="Medvecky M."/>
            <person name="Cejkova D."/>
            <person name="Polansky O."/>
            <person name="Karasova D."/>
            <person name="Kubasova T."/>
            <person name="Cizek A."/>
            <person name="Rychlik I."/>
        </authorList>
    </citation>
    <scope>NUCLEOTIDE SEQUENCE</scope>
    <source>
        <strain evidence="13">An67</strain>
    </source>
</reference>
<dbReference type="Proteomes" id="UP000442334">
    <property type="component" value="Unassembled WGS sequence"/>
</dbReference>
<dbReference type="AlphaFoldDB" id="A0A1Y3V799"/>
<dbReference type="Proteomes" id="UP000260844">
    <property type="component" value="Unassembled WGS sequence"/>
</dbReference>
<sequence length="69" mass="7946">MDSCSSASSSRSRYCFLLPDMGCILIIFLNFWCEVSHFLLNYNGYLFLTVEWLRVAGEQNLPYAVLLIT</sequence>
<evidence type="ECO:0000313" key="2">
    <source>
        <dbReference type="EMBL" id="KAB4088348.1"/>
    </source>
</evidence>
<organism evidence="13 24">
    <name type="scientific">Bacteroides uniformis</name>
    <dbReference type="NCBI Taxonomy" id="820"/>
    <lineage>
        <taxon>Bacteria</taxon>
        <taxon>Pseudomonadati</taxon>
        <taxon>Bacteroidota</taxon>
        <taxon>Bacteroidia</taxon>
        <taxon>Bacteroidales</taxon>
        <taxon>Bacteroidaceae</taxon>
        <taxon>Bacteroides</taxon>
    </lineage>
</organism>
<dbReference type="Proteomes" id="UP000283601">
    <property type="component" value="Unassembled WGS sequence"/>
</dbReference>
<reference evidence="25 26" key="3">
    <citation type="submission" date="2018-08" db="EMBL/GenBank/DDBJ databases">
        <title>A genome reference for cultivated species of the human gut microbiota.</title>
        <authorList>
            <person name="Zou Y."/>
            <person name="Xue W."/>
            <person name="Luo G."/>
        </authorList>
    </citation>
    <scope>NUCLEOTIDE SEQUENCE [LARGE SCALE GENOMIC DNA]</scope>
    <source>
        <strain evidence="18 33">AF14-42</strain>
        <strain evidence="17 32">AF21-53</strain>
        <strain evidence="23 30">AM18-14LB</strain>
        <strain evidence="22 28">AM29-12AC</strain>
        <strain evidence="21 31">AM34-25</strain>
        <strain evidence="20 34">AM39-1</strain>
        <strain evidence="19 29">AM50-4</strain>
        <strain evidence="16 25">TF08-13</strain>
        <strain evidence="15 26">TM04-30</strain>
        <strain evidence="14 27">TM10-17</strain>
    </source>
</reference>
<evidence type="ECO:0000313" key="9">
    <source>
        <dbReference type="EMBL" id="KAB4214298.1"/>
    </source>
</evidence>
<dbReference type="EMBL" id="QRZC01000029">
    <property type="protein sequence ID" value="RGV38487.1"/>
    <property type="molecule type" value="Genomic_DNA"/>
</dbReference>
<evidence type="ECO:0000313" key="8">
    <source>
        <dbReference type="EMBL" id="KAB4182979.1"/>
    </source>
</evidence>
<dbReference type="EMBL" id="WCUP01000004">
    <property type="protein sequence ID" value="KAB4110209.1"/>
    <property type="molecule type" value="Genomic_DNA"/>
</dbReference>
<dbReference type="EMBL" id="WCTL01000009">
    <property type="protein sequence ID" value="KAB4236177.1"/>
    <property type="molecule type" value="Genomic_DNA"/>
</dbReference>
<dbReference type="EMBL" id="WCUR01000039">
    <property type="protein sequence ID" value="KAB4115465.1"/>
    <property type="molecule type" value="Genomic_DNA"/>
</dbReference>
<evidence type="ECO:0000313" key="41">
    <source>
        <dbReference type="Proteomes" id="UP000442334"/>
    </source>
</evidence>
<evidence type="ECO:0000313" key="15">
    <source>
        <dbReference type="EMBL" id="RGJ93538.1"/>
    </source>
</evidence>
<proteinExistence type="predicted"/>
<dbReference type="Proteomes" id="UP000432488">
    <property type="component" value="Unassembled WGS sequence"/>
</dbReference>
<dbReference type="Proteomes" id="UP000438773">
    <property type="component" value="Unassembled WGS sequence"/>
</dbReference>
<evidence type="ECO:0000313" key="11">
    <source>
        <dbReference type="EMBL" id="KAB4242854.1"/>
    </source>
</evidence>
<dbReference type="EMBL" id="QSRK01000001">
    <property type="protein sequence ID" value="RGL17858.1"/>
    <property type="molecule type" value="Genomic_DNA"/>
</dbReference>
<dbReference type="Proteomes" id="UP000431575">
    <property type="component" value="Unassembled WGS sequence"/>
</dbReference>
<name>A0A1Y3V799_BACUN</name>
<evidence type="ECO:0000313" key="37">
    <source>
        <dbReference type="Proteomes" id="UP000433928"/>
    </source>
</evidence>
<gene>
    <name evidence="13" type="ORF">B5G17_10145</name>
    <name evidence="23" type="ORF">DW216_10825</name>
    <name evidence="22" type="ORF">DW758_07990</name>
    <name evidence="21" type="ORF">DW831_03035</name>
    <name evidence="20" type="ORF">DW873_10545</name>
    <name evidence="19" type="ORF">DW988_12755</name>
    <name evidence="18" type="ORF">DWW14_17985</name>
    <name evidence="17" type="ORF">DWX87_02635</name>
    <name evidence="16" type="ORF">DXC80_00995</name>
    <name evidence="15" type="ORF">DXD40_10660</name>
    <name evidence="14" type="ORF">DXD90_13135</name>
    <name evidence="11" type="ORF">GAP41_09660</name>
    <name evidence="10" type="ORF">GAP47_12065</name>
    <name evidence="12" type="ORF">GAP48_13825</name>
    <name evidence="9" type="ORF">GAP55_06520</name>
    <name evidence="8" type="ORF">GAQ34_16840</name>
    <name evidence="7" type="ORF">GAQ44_13190</name>
    <name evidence="2" type="ORF">GAQ56_17565</name>
    <name evidence="6" type="ORF">GAQ59_09260</name>
    <name evidence="3" type="ORF">GAQ70_06410</name>
    <name evidence="4" type="ORF">GAQ72_12060</name>
    <name evidence="5" type="ORF">GAQ75_12130</name>
</gene>
<keyword evidence="1" id="KW-0472">Membrane</keyword>
<keyword evidence="1" id="KW-1133">Transmembrane helix</keyword>
<dbReference type="Proteomes" id="UP000260795">
    <property type="component" value="Unassembled WGS sequence"/>
</dbReference>
<dbReference type="EMBL" id="QSHA01000007">
    <property type="protein sequence ID" value="RHB72781.1"/>
    <property type="molecule type" value="Genomic_DNA"/>
</dbReference>
<dbReference type="Proteomes" id="UP000285283">
    <property type="component" value="Unassembled WGS sequence"/>
</dbReference>
<dbReference type="Proteomes" id="UP000283766">
    <property type="component" value="Unassembled WGS sequence"/>
</dbReference>
<dbReference type="EMBL" id="WCUQ01000006">
    <property type="protein sequence ID" value="KAB4124352.1"/>
    <property type="molecule type" value="Genomic_DNA"/>
</dbReference>
<dbReference type="Proteomes" id="UP000285343">
    <property type="component" value="Unassembled WGS sequence"/>
</dbReference>
<dbReference type="EMBL" id="QRJL01000005">
    <property type="protein sequence ID" value="RHH31750.1"/>
    <property type="molecule type" value="Genomic_DNA"/>
</dbReference>
<evidence type="ECO:0000313" key="34">
    <source>
        <dbReference type="Proteomes" id="UP000286114"/>
    </source>
</evidence>
<evidence type="ECO:0000313" key="45">
    <source>
        <dbReference type="Proteomes" id="UP000487989"/>
    </source>
</evidence>
<dbReference type="EMBL" id="QSEE01000012">
    <property type="protein sequence ID" value="RGZ47857.1"/>
    <property type="molecule type" value="Genomic_DNA"/>
</dbReference>
<evidence type="ECO:0000313" key="40">
    <source>
        <dbReference type="Proteomes" id="UP000441711"/>
    </source>
</evidence>
<dbReference type="Proteomes" id="UP000196329">
    <property type="component" value="Unassembled WGS sequence"/>
</dbReference>
<dbReference type="EMBL" id="WCTR01000004">
    <property type="protein sequence ID" value="KAB4214298.1"/>
    <property type="molecule type" value="Genomic_DNA"/>
</dbReference>
<dbReference type="Proteomes" id="UP000487221">
    <property type="component" value="Unassembled WGS sequence"/>
</dbReference>
<dbReference type="Proteomes" id="UP000263754">
    <property type="component" value="Unassembled WGS sequence"/>
</dbReference>
<evidence type="ECO:0000313" key="5">
    <source>
        <dbReference type="EMBL" id="KAB4124352.1"/>
    </source>
</evidence>
<dbReference type="EMBL" id="WCTJ01000022">
    <property type="protein sequence ID" value="KAB4251493.1"/>
    <property type="molecule type" value="Genomic_DNA"/>
</dbReference>
<evidence type="ECO:0000313" key="35">
    <source>
        <dbReference type="Proteomes" id="UP000431575"/>
    </source>
</evidence>
<reference evidence="35 36" key="4">
    <citation type="journal article" date="2019" name="Nat. Med.">
        <title>A library of human gut bacterial isolates paired with longitudinal multiomics data enables mechanistic microbiome research.</title>
        <authorList>
            <person name="Poyet M."/>
            <person name="Groussin M."/>
            <person name="Gibbons S.M."/>
            <person name="Avila-Pacheco J."/>
            <person name="Jiang X."/>
            <person name="Kearney S.M."/>
            <person name="Perrotta A.R."/>
            <person name="Berdy B."/>
            <person name="Zhao S."/>
            <person name="Lieberman T.D."/>
            <person name="Swanson P.K."/>
            <person name="Smith M."/>
            <person name="Roesemann S."/>
            <person name="Alexander J.E."/>
            <person name="Rich S.A."/>
            <person name="Livny J."/>
            <person name="Vlamakis H."/>
            <person name="Clish C."/>
            <person name="Bullock K."/>
            <person name="Deik A."/>
            <person name="Scott J."/>
            <person name="Pierce K.A."/>
            <person name="Xavier R.J."/>
            <person name="Alm E.J."/>
        </authorList>
    </citation>
    <scope>NUCLEOTIDE SEQUENCE [LARGE SCALE GENOMIC DNA]</scope>
    <source>
        <strain evidence="9 43">BIOML-A11</strain>
        <strain evidence="7 44">BIOML-A19</strain>
        <strain evidence="8 41">BIOML-A21</strain>
        <strain evidence="6 37">BIOML-A27</strain>
        <strain evidence="12 45">BIOML-A3</strain>
        <strain evidence="3 40">BIOML-A36</strain>
        <strain evidence="5 39">BIOML-A37</strain>
        <strain evidence="4 38">BIOML-A38</strain>
        <strain evidence="2 36">BIOML-A42</strain>
        <strain evidence="10 42">BIOML-A5</strain>
        <strain evidence="11 35">BIOML-A6</strain>
    </source>
</reference>
<dbReference type="Proteomes" id="UP000284514">
    <property type="component" value="Unassembled WGS sequence"/>
</dbReference>
<evidence type="ECO:0000313" key="26">
    <source>
        <dbReference type="Proteomes" id="UP000260844"/>
    </source>
</evidence>
<evidence type="ECO:0000313" key="21">
    <source>
        <dbReference type="EMBL" id="RHC75951.1"/>
    </source>
</evidence>
<evidence type="ECO:0000313" key="3">
    <source>
        <dbReference type="EMBL" id="KAB4110209.1"/>
    </source>
</evidence>
<evidence type="ECO:0000313" key="18">
    <source>
        <dbReference type="EMBL" id="RGV38487.1"/>
    </source>
</evidence>
<evidence type="ECO:0000313" key="27">
    <source>
        <dbReference type="Proteomes" id="UP000263754"/>
    </source>
</evidence>
<evidence type="ECO:0000313" key="14">
    <source>
        <dbReference type="EMBL" id="RGI74737.1"/>
    </source>
</evidence>
<dbReference type="Proteomes" id="UP000283684">
    <property type="component" value="Unassembled WGS sequence"/>
</dbReference>
<evidence type="ECO:0000313" key="29">
    <source>
        <dbReference type="Proteomes" id="UP000283684"/>
    </source>
</evidence>
<dbReference type="EMBL" id="QSOF01000018">
    <property type="protein sequence ID" value="RGI74737.1"/>
    <property type="molecule type" value="Genomic_DNA"/>
</dbReference>
<dbReference type="EMBL" id="WCTM01000005">
    <property type="protein sequence ID" value="KAB4242854.1"/>
    <property type="molecule type" value="Genomic_DNA"/>
</dbReference>
<evidence type="ECO:0000313" key="24">
    <source>
        <dbReference type="Proteomes" id="UP000196329"/>
    </source>
</evidence>
<dbReference type="Proteomes" id="UP000441711">
    <property type="component" value="Unassembled WGS sequence"/>
</dbReference>
<dbReference type="EMBL" id="QSJZ01000004">
    <property type="protein sequence ID" value="RHE24141.1"/>
    <property type="molecule type" value="Genomic_DNA"/>
</dbReference>
<evidence type="ECO:0000313" key="23">
    <source>
        <dbReference type="EMBL" id="RHH31750.1"/>
    </source>
</evidence>
<evidence type="ECO:0000313" key="36">
    <source>
        <dbReference type="Proteomes" id="UP000432488"/>
    </source>
</evidence>
<evidence type="ECO:0000313" key="7">
    <source>
        <dbReference type="EMBL" id="KAB4182582.1"/>
    </source>
</evidence>
<evidence type="ECO:0000256" key="1">
    <source>
        <dbReference type="SAM" id="Phobius"/>
    </source>
</evidence>
<reference evidence="24" key="1">
    <citation type="submission" date="2017-04" db="EMBL/GenBank/DDBJ databases">
        <title>Function of individual gut microbiota members based on whole genome sequencing of pure cultures obtained from chicken caecum.</title>
        <authorList>
            <person name="Medvecky M."/>
            <person name="Cejkova D."/>
            <person name="Polansky O."/>
            <person name="Karasova D."/>
            <person name="Kubasova T."/>
            <person name="Cizek A."/>
            <person name="Rychlik I."/>
        </authorList>
    </citation>
    <scope>NUCLEOTIDE SEQUENCE [LARGE SCALE GENOMIC DNA]</scope>
    <source>
        <strain evidence="24">An67</strain>
    </source>
</reference>
<protein>
    <submittedName>
        <fullName evidence="13">Uncharacterized protein</fullName>
    </submittedName>
</protein>
<feature type="transmembrane region" description="Helical" evidence="1">
    <location>
        <begin position="12"/>
        <end position="32"/>
    </location>
</feature>
<evidence type="ECO:0000313" key="44">
    <source>
        <dbReference type="Proteomes" id="UP000487221"/>
    </source>
</evidence>
<dbReference type="OrthoDB" id="9881390at2"/>
<dbReference type="Proteomes" id="UP000462376">
    <property type="component" value="Unassembled WGS sequence"/>
</dbReference>
<evidence type="ECO:0000313" key="13">
    <source>
        <dbReference type="EMBL" id="OUN55037.1"/>
    </source>
</evidence>